<keyword evidence="4" id="KW-0255">Endonuclease</keyword>
<dbReference type="Proteomes" id="UP000198211">
    <property type="component" value="Unassembled WGS sequence"/>
</dbReference>
<dbReference type="STRING" id="4795.A0A225VPC8"/>
<evidence type="ECO:0000256" key="4">
    <source>
        <dbReference type="ARBA" id="ARBA00022759"/>
    </source>
</evidence>
<keyword evidence="1" id="KW-0808">Transferase</keyword>
<organism evidence="8 9">
    <name type="scientific">Phytophthora megakarya</name>
    <dbReference type="NCBI Taxonomy" id="4795"/>
    <lineage>
        <taxon>Eukaryota</taxon>
        <taxon>Sar</taxon>
        <taxon>Stramenopiles</taxon>
        <taxon>Oomycota</taxon>
        <taxon>Peronosporomycetes</taxon>
        <taxon>Peronosporales</taxon>
        <taxon>Peronosporaceae</taxon>
        <taxon>Phytophthora</taxon>
    </lineage>
</organism>
<dbReference type="GO" id="GO:0004519">
    <property type="term" value="F:endonuclease activity"/>
    <property type="evidence" value="ECO:0007669"/>
    <property type="project" value="UniProtKB-KW"/>
</dbReference>
<dbReference type="OrthoDB" id="128750at2759"/>
<evidence type="ECO:0000256" key="2">
    <source>
        <dbReference type="ARBA" id="ARBA00022695"/>
    </source>
</evidence>
<gene>
    <name evidence="8" type="ORF">PHMEG_00020210</name>
</gene>
<dbReference type="SUPFAM" id="SSF56672">
    <property type="entry name" value="DNA/RNA polymerases"/>
    <property type="match status" value="1"/>
</dbReference>
<dbReference type="InterPro" id="IPR041373">
    <property type="entry name" value="RT_RNaseH"/>
</dbReference>
<dbReference type="InterPro" id="IPR043128">
    <property type="entry name" value="Rev_trsase/Diguanyl_cyclase"/>
</dbReference>
<dbReference type="InterPro" id="IPR000477">
    <property type="entry name" value="RT_dom"/>
</dbReference>
<comment type="caution">
    <text evidence="8">The sequence shown here is derived from an EMBL/GenBank/DDBJ whole genome shotgun (WGS) entry which is preliminary data.</text>
</comment>
<feature type="non-terminal residue" evidence="8">
    <location>
        <position position="1"/>
    </location>
</feature>
<dbReference type="InterPro" id="IPR050951">
    <property type="entry name" value="Retrovirus_Pol_polyprotein"/>
</dbReference>
<reference evidence="9" key="1">
    <citation type="submission" date="2017-03" db="EMBL/GenBank/DDBJ databases">
        <title>Phytopthora megakarya and P. palmivora, two closely related causual agents of cacao black pod achieved similar genome size and gene model numbers by different mechanisms.</title>
        <authorList>
            <person name="Ali S."/>
            <person name="Shao J."/>
            <person name="Larry D.J."/>
            <person name="Kronmiller B."/>
            <person name="Shen D."/>
            <person name="Strem M.D."/>
            <person name="Melnick R.L."/>
            <person name="Guiltinan M.J."/>
            <person name="Tyler B.M."/>
            <person name="Meinhardt L.W."/>
            <person name="Bailey B.A."/>
        </authorList>
    </citation>
    <scope>NUCLEOTIDE SEQUENCE [LARGE SCALE GENOMIC DNA]</scope>
    <source>
        <strain evidence="9">zdho120</strain>
    </source>
</reference>
<dbReference type="Gene3D" id="3.10.10.10">
    <property type="entry name" value="HIV Type 1 Reverse Transcriptase, subunit A, domain 1"/>
    <property type="match status" value="1"/>
</dbReference>
<dbReference type="Pfam" id="PF17917">
    <property type="entry name" value="RT_RNaseH"/>
    <property type="match status" value="1"/>
</dbReference>
<dbReference type="PANTHER" id="PTHR37984:SF5">
    <property type="entry name" value="PROTEIN NYNRIN-LIKE"/>
    <property type="match status" value="1"/>
</dbReference>
<accession>A0A225VPC8</accession>
<sequence length="395" mass="45355">KPYVLSVLADAQPRAYKPYPIPVIHQQVVLGQVKRLVSFGALEPDKDSPGAAPCFVIPKKDGTVRFLTDFCGLNRALGRAYYPLSETQDLIRELPQPEYVSGLDLTMGYYSRVLAEESRPCTAIVLLWGQYRFCRMPMKINTAPDKFQAVMQELLGDLPFVIIYLDGVLVLSSSDDHLEHLQEVLQRLENAGLMINMSKTRKGKRPLQKKIDAISQIAKPRNIRDLRQFFEMINNYKDMCCSHIPTSTRCTRTPRNYVIMQKGKSLAFLSRKCTTTQEQYTMTKKELVRVVEMLREFCSILWGRKLKIFTDHKNSVQSTFNNPQMLRWRLEIEEYGPELVYIKGHENIVADAISRLPLHARRCDSSQNSIRFRSVKSRKRSIAQAFKNVPLFAGA</sequence>
<evidence type="ECO:0000256" key="1">
    <source>
        <dbReference type="ARBA" id="ARBA00022679"/>
    </source>
</evidence>
<dbReference type="Gene3D" id="3.30.70.270">
    <property type="match status" value="1"/>
</dbReference>
<evidence type="ECO:0000256" key="3">
    <source>
        <dbReference type="ARBA" id="ARBA00022722"/>
    </source>
</evidence>
<keyword evidence="2" id="KW-0548">Nucleotidyltransferase</keyword>
<name>A0A225VPC8_9STRA</name>
<dbReference type="Pfam" id="PF00078">
    <property type="entry name" value="RVT_1"/>
    <property type="match status" value="1"/>
</dbReference>
<protein>
    <submittedName>
        <fullName evidence="8">Pol Polyprotein</fullName>
    </submittedName>
</protein>
<dbReference type="AlphaFoldDB" id="A0A225VPC8"/>
<keyword evidence="3" id="KW-0540">Nuclease</keyword>
<dbReference type="EMBL" id="NBNE01003555">
    <property type="protein sequence ID" value="OWZ07401.1"/>
    <property type="molecule type" value="Genomic_DNA"/>
</dbReference>
<evidence type="ECO:0000313" key="9">
    <source>
        <dbReference type="Proteomes" id="UP000198211"/>
    </source>
</evidence>
<evidence type="ECO:0000256" key="5">
    <source>
        <dbReference type="ARBA" id="ARBA00022801"/>
    </source>
</evidence>
<dbReference type="CDD" id="cd09274">
    <property type="entry name" value="RNase_HI_RT_Ty3"/>
    <property type="match status" value="1"/>
</dbReference>
<dbReference type="InterPro" id="IPR043502">
    <property type="entry name" value="DNA/RNA_pol_sf"/>
</dbReference>
<dbReference type="GO" id="GO:0016787">
    <property type="term" value="F:hydrolase activity"/>
    <property type="evidence" value="ECO:0007669"/>
    <property type="project" value="UniProtKB-KW"/>
</dbReference>
<feature type="domain" description="Reverse transcriptase" evidence="7">
    <location>
        <begin position="38"/>
        <end position="218"/>
    </location>
</feature>
<dbReference type="CDD" id="cd01647">
    <property type="entry name" value="RT_LTR"/>
    <property type="match status" value="1"/>
</dbReference>
<evidence type="ECO:0000313" key="8">
    <source>
        <dbReference type="EMBL" id="OWZ07401.1"/>
    </source>
</evidence>
<proteinExistence type="predicted"/>
<dbReference type="PROSITE" id="PS50878">
    <property type="entry name" value="RT_POL"/>
    <property type="match status" value="1"/>
</dbReference>
<evidence type="ECO:0000256" key="6">
    <source>
        <dbReference type="ARBA" id="ARBA00022918"/>
    </source>
</evidence>
<keyword evidence="6" id="KW-0695">RNA-directed DNA polymerase</keyword>
<keyword evidence="5" id="KW-0378">Hydrolase</keyword>
<dbReference type="GO" id="GO:0003964">
    <property type="term" value="F:RNA-directed DNA polymerase activity"/>
    <property type="evidence" value="ECO:0007669"/>
    <property type="project" value="UniProtKB-KW"/>
</dbReference>
<evidence type="ECO:0000259" key="7">
    <source>
        <dbReference type="PROSITE" id="PS50878"/>
    </source>
</evidence>
<dbReference type="PANTHER" id="PTHR37984">
    <property type="entry name" value="PROTEIN CBG26694"/>
    <property type="match status" value="1"/>
</dbReference>
<keyword evidence="9" id="KW-1185">Reference proteome</keyword>